<dbReference type="Proteomes" id="UP001153332">
    <property type="component" value="Unassembled WGS sequence"/>
</dbReference>
<evidence type="ECO:0000313" key="1">
    <source>
        <dbReference type="EMBL" id="KAJ8127884.1"/>
    </source>
</evidence>
<comment type="caution">
    <text evidence="1">The sequence shown here is derived from an EMBL/GenBank/DDBJ whole genome shotgun (WGS) entry which is preliminary data.</text>
</comment>
<dbReference type="EMBL" id="JAPUUL010001266">
    <property type="protein sequence ID" value="KAJ8127884.1"/>
    <property type="molecule type" value="Genomic_DNA"/>
</dbReference>
<accession>A0ACC2JKN3</accession>
<name>A0ACC2JKN3_9PEZI</name>
<protein>
    <submittedName>
        <fullName evidence="1">Uncharacterized protein</fullName>
    </submittedName>
</protein>
<gene>
    <name evidence="1" type="ORF">O1611_g5752</name>
</gene>
<evidence type="ECO:0000313" key="2">
    <source>
        <dbReference type="Proteomes" id="UP001153332"/>
    </source>
</evidence>
<proteinExistence type="predicted"/>
<organism evidence="1 2">
    <name type="scientific">Lasiodiplodia mahajangana</name>
    <dbReference type="NCBI Taxonomy" id="1108764"/>
    <lineage>
        <taxon>Eukaryota</taxon>
        <taxon>Fungi</taxon>
        <taxon>Dikarya</taxon>
        <taxon>Ascomycota</taxon>
        <taxon>Pezizomycotina</taxon>
        <taxon>Dothideomycetes</taxon>
        <taxon>Dothideomycetes incertae sedis</taxon>
        <taxon>Botryosphaeriales</taxon>
        <taxon>Botryosphaeriaceae</taxon>
        <taxon>Lasiodiplodia</taxon>
    </lineage>
</organism>
<reference evidence="1" key="1">
    <citation type="submission" date="2022-12" db="EMBL/GenBank/DDBJ databases">
        <title>Genome Sequence of Lasiodiplodia mahajangana.</title>
        <authorList>
            <person name="Buettner E."/>
        </authorList>
    </citation>
    <scope>NUCLEOTIDE SEQUENCE</scope>
    <source>
        <strain evidence="1">VT137</strain>
    </source>
</reference>
<sequence length="648" mass="69113">MSTGISACRASAIPFPTFLGGEVLSLETHYVANYTQHVPVGFYSNHGSVDVKGVNFCNVTVTYTHPGEGDRVNVQVWMPADTWNGRLQAQGGAGFQTGLHPAGLMAMTAALGEGYATSGTDAGLGSETSPTSWGLLSEGNPNLYLLQNLASVSLNDAAIISKSVIESYYGRPPTYSYFNGCSQGGRQGYLLAQRYPDAYDGIAASAPAINWNQFLAEQLWPSVIMDTLDTYPAPCEIAAITEAAIEACDGIDGLIDGIISDPDACDFQADSMIGKVVNCTDLGQLRTISANTATVVQETWSGAKRLDNSSVWFGLSRDATLFGSLTDVPAIPTVCDASGVCTRTDPALAPGWLIPFVYKNSSASISHLTREEFDRIVHATQQQYESTIGTNDPDLSAFRSRGGKLLGYHGTTDAVIPTRGSVAYYDKVTAADPNVHDFYRLFLAPGLSHCFGGPGAFPDTTFDALRNWVENGIAPDTLAASSVYTDPIIHRTLCPYPKKQKYDGVGDSVAGEGVPEMGLFIRAEIRGISGPQPRQHQTPRGDPAKEVLESRDGSTYLEEIVHNVDAKGESVIARQLCSYDLTARGRRGDIGVPVQHGEGCVDESGRDDLTPEDVIKSIVRVVVISERDGLDCGIGCVKSECDIGGTTG</sequence>
<keyword evidence="2" id="KW-1185">Reference proteome</keyword>